<dbReference type="EC" id="2.1.1.67" evidence="4 9"/>
<dbReference type="RefSeq" id="WP_126165723.1">
    <property type="nucleotide sequence ID" value="NZ_JAKUDL010000001.1"/>
</dbReference>
<proteinExistence type="inferred from homology"/>
<dbReference type="Gene3D" id="3.40.50.150">
    <property type="entry name" value="Vaccinia Virus protein VP39"/>
    <property type="match status" value="1"/>
</dbReference>
<dbReference type="EMBL" id="JAKUDL010000001">
    <property type="protein sequence ID" value="MCH4292928.1"/>
    <property type="molecule type" value="Genomic_DNA"/>
</dbReference>
<dbReference type="PROSITE" id="PS51585">
    <property type="entry name" value="SAM_MT_TPMT"/>
    <property type="match status" value="1"/>
</dbReference>
<comment type="subcellular location">
    <subcellularLocation>
        <location evidence="2 9">Cytoplasm</location>
    </subcellularLocation>
</comment>
<dbReference type="AlphaFoldDB" id="A0AAJ1BDV2"/>
<name>A0AAJ1BDV2_9GAMM</name>
<feature type="binding site" evidence="9">
    <location>
        <position position="123"/>
    </location>
    <ligand>
        <name>S-adenosyl-L-methionine</name>
        <dbReference type="ChEBI" id="CHEBI:59789"/>
    </ligand>
</feature>
<reference evidence="10 11" key="1">
    <citation type="submission" date="2022-02" db="EMBL/GenBank/DDBJ databases">
        <title>The genome sequence of Shewanella sp. 3B26.</title>
        <authorList>
            <person name="Du J."/>
        </authorList>
    </citation>
    <scope>NUCLEOTIDE SEQUENCE [LARGE SCALE GENOMIC DNA]</scope>
    <source>
        <strain evidence="10 11">3B26</strain>
    </source>
</reference>
<dbReference type="GO" id="GO:0032259">
    <property type="term" value="P:methylation"/>
    <property type="evidence" value="ECO:0007669"/>
    <property type="project" value="UniProtKB-KW"/>
</dbReference>
<dbReference type="InterPro" id="IPR022474">
    <property type="entry name" value="Thiopur_S-MeTfrase_Se/Te_detox"/>
</dbReference>
<evidence type="ECO:0000256" key="2">
    <source>
        <dbReference type="ARBA" id="ARBA00004496"/>
    </source>
</evidence>
<dbReference type="GO" id="GO:0005737">
    <property type="term" value="C:cytoplasm"/>
    <property type="evidence" value="ECO:0007669"/>
    <property type="project" value="UniProtKB-SubCell"/>
</dbReference>
<comment type="catalytic activity">
    <reaction evidence="1 9">
        <text>S-adenosyl-L-methionine + a thiopurine = S-adenosyl-L-homocysteine + a thiopurine S-methylether.</text>
        <dbReference type="EC" id="2.1.1.67"/>
    </reaction>
</comment>
<dbReference type="PANTHER" id="PTHR10259:SF11">
    <property type="entry name" value="THIOPURINE S-METHYLTRANSFERASE"/>
    <property type="match status" value="1"/>
</dbReference>
<dbReference type="GO" id="GO:0010038">
    <property type="term" value="P:response to metal ion"/>
    <property type="evidence" value="ECO:0007669"/>
    <property type="project" value="InterPro"/>
</dbReference>
<evidence type="ECO:0000256" key="6">
    <source>
        <dbReference type="ARBA" id="ARBA00022603"/>
    </source>
</evidence>
<evidence type="ECO:0000256" key="5">
    <source>
        <dbReference type="ARBA" id="ARBA00022490"/>
    </source>
</evidence>
<dbReference type="NCBIfam" id="NF009732">
    <property type="entry name" value="PRK13255.1"/>
    <property type="match status" value="1"/>
</dbReference>
<dbReference type="GO" id="GO:0008119">
    <property type="term" value="F:thiopurine S-methyltransferase activity"/>
    <property type="evidence" value="ECO:0007669"/>
    <property type="project" value="UniProtKB-UniRule"/>
</dbReference>
<evidence type="ECO:0000256" key="7">
    <source>
        <dbReference type="ARBA" id="ARBA00022679"/>
    </source>
</evidence>
<evidence type="ECO:0000256" key="8">
    <source>
        <dbReference type="ARBA" id="ARBA00022691"/>
    </source>
</evidence>
<dbReference type="Pfam" id="PF05724">
    <property type="entry name" value="TPMT"/>
    <property type="match status" value="1"/>
</dbReference>
<evidence type="ECO:0000313" key="11">
    <source>
        <dbReference type="Proteomes" id="UP001297581"/>
    </source>
</evidence>
<dbReference type="FunFam" id="3.40.50.150:FF:000101">
    <property type="entry name" value="Thiopurine S-methyltransferase"/>
    <property type="match status" value="1"/>
</dbReference>
<dbReference type="InterPro" id="IPR029063">
    <property type="entry name" value="SAM-dependent_MTases_sf"/>
</dbReference>
<dbReference type="PIRSF" id="PIRSF023956">
    <property type="entry name" value="Thiopurine_S-methyltransferase"/>
    <property type="match status" value="1"/>
</dbReference>
<dbReference type="InterPro" id="IPR008854">
    <property type="entry name" value="TPMT"/>
</dbReference>
<organism evidence="10 11">
    <name type="scientific">Shewanella zhuhaiensis</name>
    <dbReference type="NCBI Taxonomy" id="2919576"/>
    <lineage>
        <taxon>Bacteria</taxon>
        <taxon>Pseudomonadati</taxon>
        <taxon>Pseudomonadota</taxon>
        <taxon>Gammaproteobacteria</taxon>
        <taxon>Alteromonadales</taxon>
        <taxon>Shewanellaceae</taxon>
        <taxon>Shewanella</taxon>
    </lineage>
</organism>
<feature type="binding site" evidence="9">
    <location>
        <position position="10"/>
    </location>
    <ligand>
        <name>S-adenosyl-L-methionine</name>
        <dbReference type="ChEBI" id="CHEBI:59789"/>
    </ligand>
</feature>
<keyword evidence="7 9" id="KW-0808">Transferase</keyword>
<evidence type="ECO:0000256" key="4">
    <source>
        <dbReference type="ARBA" id="ARBA00011905"/>
    </source>
</evidence>
<dbReference type="HAMAP" id="MF_00812">
    <property type="entry name" value="Thiopur_methtran"/>
    <property type="match status" value="1"/>
</dbReference>
<dbReference type="PANTHER" id="PTHR10259">
    <property type="entry name" value="THIOPURINE S-METHYLTRANSFERASE"/>
    <property type="match status" value="1"/>
</dbReference>
<keyword evidence="11" id="KW-1185">Reference proteome</keyword>
<dbReference type="NCBIfam" id="TIGR03840">
    <property type="entry name" value="TMPT_Se_Te"/>
    <property type="match status" value="1"/>
</dbReference>
<feature type="binding site" evidence="9">
    <location>
        <position position="45"/>
    </location>
    <ligand>
        <name>S-adenosyl-L-methionine</name>
        <dbReference type="ChEBI" id="CHEBI:59789"/>
    </ligand>
</feature>
<keyword evidence="8 9" id="KW-0949">S-adenosyl-L-methionine</keyword>
<protein>
    <recommendedName>
        <fullName evidence="4 9">Thiopurine S-methyltransferase</fullName>
        <ecNumber evidence="4 9">2.1.1.67</ecNumber>
    </recommendedName>
    <alternativeName>
        <fullName evidence="9">Thiopurine methyltransferase</fullName>
    </alternativeName>
</protein>
<evidence type="ECO:0000313" key="10">
    <source>
        <dbReference type="EMBL" id="MCH4292928.1"/>
    </source>
</evidence>
<accession>A0AAJ1BDV2</accession>
<dbReference type="Proteomes" id="UP001297581">
    <property type="component" value="Unassembled WGS sequence"/>
</dbReference>
<keyword evidence="6 9" id="KW-0489">Methyltransferase</keyword>
<gene>
    <name evidence="9" type="primary">tpm</name>
    <name evidence="10" type="ORF">MJ923_01250</name>
</gene>
<comment type="similarity">
    <text evidence="3 9">Belongs to the class I-like SAM-binding methyltransferase superfamily. TPMT family.</text>
</comment>
<feature type="binding site" evidence="9">
    <location>
        <position position="66"/>
    </location>
    <ligand>
        <name>S-adenosyl-L-methionine</name>
        <dbReference type="ChEBI" id="CHEBI:59789"/>
    </ligand>
</feature>
<dbReference type="SUPFAM" id="SSF53335">
    <property type="entry name" value="S-adenosyl-L-methionine-dependent methyltransferases"/>
    <property type="match status" value="1"/>
</dbReference>
<dbReference type="InterPro" id="IPR025835">
    <property type="entry name" value="Thiopurine_S-MeTrfase"/>
</dbReference>
<evidence type="ECO:0000256" key="9">
    <source>
        <dbReference type="HAMAP-Rule" id="MF_00812"/>
    </source>
</evidence>
<evidence type="ECO:0000256" key="3">
    <source>
        <dbReference type="ARBA" id="ARBA00008145"/>
    </source>
</evidence>
<keyword evidence="5 9" id="KW-0963">Cytoplasm</keyword>
<sequence length="218" mass="24483">MEPGFWHDKWQLQQIGFHQADINPFLVRHWQQLNLPQGSKVFVPLCGKSLDMEFIAAQGHEVLGCELSALAVQQFFETAGTEAHIETRAEHVHHSAKGIELVQGDFFTLPEELVAGCEGFYDRAALIAWPAEMRIDYAKKLAALIPSGARGLLVTLDYPQEALSGPPFAVSPDWVQTHLGPWFEVTPLECQDVLAENPRFVKKEVPWLNEAAFLLVRK</sequence>
<evidence type="ECO:0000256" key="1">
    <source>
        <dbReference type="ARBA" id="ARBA00000903"/>
    </source>
</evidence>
<comment type="caution">
    <text evidence="10">The sequence shown here is derived from an EMBL/GenBank/DDBJ whole genome shotgun (WGS) entry which is preliminary data.</text>
</comment>